<evidence type="ECO:0000256" key="3">
    <source>
        <dbReference type="ARBA" id="ARBA00023172"/>
    </source>
</evidence>
<comment type="caution">
    <text evidence="6">The sequence shown here is derived from an EMBL/GenBank/DDBJ whole genome shotgun (WGS) entry which is preliminary data.</text>
</comment>
<dbReference type="RefSeq" id="WP_074859543.1">
    <property type="nucleotide sequence ID" value="NZ_CAXTGU010000050.1"/>
</dbReference>
<comment type="similarity">
    <text evidence="1">Belongs to the 'phage' integrase family.</text>
</comment>
<name>A0A1H7WJA2_BACT4</name>
<organism evidence="6 7">
    <name type="scientific">Bacteroides thetaiotaomicron</name>
    <dbReference type="NCBI Taxonomy" id="818"/>
    <lineage>
        <taxon>Bacteria</taxon>
        <taxon>Pseudomonadati</taxon>
        <taxon>Bacteroidota</taxon>
        <taxon>Bacteroidia</taxon>
        <taxon>Bacteroidales</taxon>
        <taxon>Bacteroidaceae</taxon>
        <taxon>Bacteroides</taxon>
    </lineage>
</organism>
<dbReference type="Gene3D" id="1.10.443.10">
    <property type="entry name" value="Intergrase catalytic core"/>
    <property type="match status" value="1"/>
</dbReference>
<dbReference type="InterPro" id="IPR011010">
    <property type="entry name" value="DNA_brk_join_enz"/>
</dbReference>
<dbReference type="PANTHER" id="PTHR30349">
    <property type="entry name" value="PHAGE INTEGRASE-RELATED"/>
    <property type="match status" value="1"/>
</dbReference>
<dbReference type="CDD" id="cd01185">
    <property type="entry name" value="INTN1_C_like"/>
    <property type="match status" value="1"/>
</dbReference>
<dbReference type="Gene3D" id="1.10.150.130">
    <property type="match status" value="1"/>
</dbReference>
<evidence type="ECO:0000256" key="2">
    <source>
        <dbReference type="ARBA" id="ARBA00023125"/>
    </source>
</evidence>
<proteinExistence type="inferred from homology"/>
<dbReference type="AlphaFoldDB" id="A0A1H7WJA2"/>
<feature type="domain" description="Tyr recombinase" evidence="4">
    <location>
        <begin position="250"/>
        <end position="386"/>
    </location>
</feature>
<reference evidence="6 7" key="1">
    <citation type="submission" date="2018-08" db="EMBL/GenBank/DDBJ databases">
        <title>A genome reference for cultivated species of the human gut microbiota.</title>
        <authorList>
            <person name="Zou Y."/>
            <person name="Xue W."/>
            <person name="Luo G."/>
        </authorList>
    </citation>
    <scope>NUCLEOTIDE SEQUENCE [LARGE SCALE GENOMIC DNA]</scope>
    <source>
        <strain evidence="6 7">AF37-12</strain>
    </source>
</reference>
<gene>
    <name evidence="6" type="ORF">DW011_11670</name>
</gene>
<dbReference type="GO" id="GO:0015074">
    <property type="term" value="P:DNA integration"/>
    <property type="evidence" value="ECO:0007669"/>
    <property type="project" value="InterPro"/>
</dbReference>
<dbReference type="PANTHER" id="PTHR30349:SF64">
    <property type="entry name" value="PROPHAGE INTEGRASE INTD-RELATED"/>
    <property type="match status" value="1"/>
</dbReference>
<dbReference type="Pfam" id="PF00589">
    <property type="entry name" value="Phage_integrase"/>
    <property type="match status" value="1"/>
</dbReference>
<dbReference type="EMBL" id="QROV01000011">
    <property type="protein sequence ID" value="RHL59236.1"/>
    <property type="molecule type" value="Genomic_DNA"/>
</dbReference>
<evidence type="ECO:0000313" key="6">
    <source>
        <dbReference type="EMBL" id="RHL59236.1"/>
    </source>
</evidence>
<dbReference type="SUPFAM" id="SSF56349">
    <property type="entry name" value="DNA breaking-rejoining enzymes"/>
    <property type="match status" value="1"/>
</dbReference>
<dbReference type="Proteomes" id="UP000283616">
    <property type="component" value="Unassembled WGS sequence"/>
</dbReference>
<protein>
    <submittedName>
        <fullName evidence="6">Site-specific integrase</fullName>
    </submittedName>
</protein>
<evidence type="ECO:0000259" key="5">
    <source>
        <dbReference type="Pfam" id="PF13102"/>
    </source>
</evidence>
<keyword evidence="2" id="KW-0238">DNA-binding</keyword>
<evidence type="ECO:0000259" key="4">
    <source>
        <dbReference type="Pfam" id="PF00589"/>
    </source>
</evidence>
<dbReference type="InterPro" id="IPR013762">
    <property type="entry name" value="Integrase-like_cat_sf"/>
</dbReference>
<evidence type="ECO:0000313" key="7">
    <source>
        <dbReference type="Proteomes" id="UP000283616"/>
    </source>
</evidence>
<dbReference type="InterPro" id="IPR002104">
    <property type="entry name" value="Integrase_catalytic"/>
</dbReference>
<evidence type="ECO:0000256" key="1">
    <source>
        <dbReference type="ARBA" id="ARBA00008857"/>
    </source>
</evidence>
<dbReference type="Pfam" id="PF13102">
    <property type="entry name" value="Phage_int_SAM_5"/>
    <property type="match status" value="1"/>
</dbReference>
<accession>A0A1H7WJA2</accession>
<dbReference type="GO" id="GO:0006310">
    <property type="term" value="P:DNA recombination"/>
    <property type="evidence" value="ECO:0007669"/>
    <property type="project" value="UniProtKB-KW"/>
</dbReference>
<keyword evidence="3" id="KW-0233">DNA recombination</keyword>
<dbReference type="InterPro" id="IPR025269">
    <property type="entry name" value="SAM-like_dom"/>
</dbReference>
<feature type="domain" description="Phage integrase SAM-like" evidence="5">
    <location>
        <begin position="111"/>
        <end position="202"/>
    </location>
</feature>
<dbReference type="InterPro" id="IPR050090">
    <property type="entry name" value="Tyrosine_recombinase_XerCD"/>
</dbReference>
<dbReference type="GO" id="GO:0003677">
    <property type="term" value="F:DNA binding"/>
    <property type="evidence" value="ECO:0007669"/>
    <property type="project" value="UniProtKB-KW"/>
</dbReference>
<sequence length="401" mass="47210">MTSVKIKFRASTMADKEGYLYYQIIHNRIIRQISTDYRIFSSEWDNNSGMIILYPEGVDTERASIVLSIQERIRWDKVRLNKIIESLDNQESGYTADDVVQQFNDRAKEQSFFDFMLNVIVGLRRLGKVRTSETYTAALKSFMRFRNERDVMLEEIDSEMMMLYEAWLKERDISMNTISFYMRILQATYNRAIEKELTVQRYPFKHVYTGVEKTVKRAVPFKYIKKIKDLELPAGSSIDFARDMFLFSFYTRGMSFVDMAYLKKKNLKNGVLTYRRRKTKQQLTIKWEKPMQEIVDKYPDTNMYLLPIIREVENERKQYENALHLINNKLKEISIMINLAARLTMYVARHSWASVAKSKNIPISVISEGMGHDSESTTQIYLASLDNSVIDKANKLILKNL</sequence>
<dbReference type="InterPro" id="IPR010998">
    <property type="entry name" value="Integrase_recombinase_N"/>
</dbReference>